<dbReference type="GO" id="GO:0043190">
    <property type="term" value="C:ATP-binding cassette (ABC) transporter complex"/>
    <property type="evidence" value="ECO:0007669"/>
    <property type="project" value="InterPro"/>
</dbReference>
<dbReference type="Proteomes" id="UP000323142">
    <property type="component" value="Unassembled WGS sequence"/>
</dbReference>
<evidence type="ECO:0000256" key="1">
    <source>
        <dbReference type="SAM" id="SignalP"/>
    </source>
</evidence>
<keyword evidence="1" id="KW-0732">Signal</keyword>
<reference evidence="3 4" key="1">
    <citation type="submission" date="2019-09" db="EMBL/GenBank/DDBJ databases">
        <title>Salinarimonas rosea gen. nov., sp. nov., a new member of the a-2 subgroup of the Proteobacteria.</title>
        <authorList>
            <person name="Liu J."/>
        </authorList>
    </citation>
    <scope>NUCLEOTIDE SEQUENCE [LARGE SCALE GENOMIC DNA]</scope>
    <source>
        <strain evidence="3 4">BN140002</strain>
    </source>
</reference>
<organism evidence="3 4">
    <name type="scientific">Salinarimonas soli</name>
    <dbReference type="NCBI Taxonomy" id="1638099"/>
    <lineage>
        <taxon>Bacteria</taxon>
        <taxon>Pseudomonadati</taxon>
        <taxon>Pseudomonadota</taxon>
        <taxon>Alphaproteobacteria</taxon>
        <taxon>Hyphomicrobiales</taxon>
        <taxon>Salinarimonadaceae</taxon>
        <taxon>Salinarimonas</taxon>
    </lineage>
</organism>
<proteinExistence type="predicted"/>
<name>A0A5B2V7P3_9HYPH</name>
<dbReference type="Gene3D" id="3.40.190.10">
    <property type="entry name" value="Periplasmic binding protein-like II"/>
    <property type="match status" value="1"/>
</dbReference>
<keyword evidence="4" id="KW-1185">Reference proteome</keyword>
<sequence length="297" mass="32425">MRPFPLRLTLLAAALVASLAQAHAQSKPIVVGGKNFTEQLVLAEMTAQLLAAKGIKADKKDGLASALLRQAQENGEVDVYWEYTGTSLVVYNKVTDRLSPAQTYERVRELDGAKGLVWLKATTANNTYSIALQGDEARKRGLRTISDLAKVVESERLKLATDGEFARRDDGLVGLQKAYGFTYPRTGLVLMDPGLTYEALRQGRVETAVVLSTDGRVKAFGFATLEDDKGFFPSYVLAPVARKAALDANPQLGPLLEDLSGRLTEDVMRGLNAAVDVDKRDVRQVAADFLKEQRLVQ</sequence>
<dbReference type="EMBL" id="VUOA01000042">
    <property type="protein sequence ID" value="KAA2234836.1"/>
    <property type="molecule type" value="Genomic_DNA"/>
</dbReference>
<evidence type="ECO:0000313" key="4">
    <source>
        <dbReference type="Proteomes" id="UP000323142"/>
    </source>
</evidence>
<dbReference type="CDD" id="cd13611">
    <property type="entry name" value="PBP2_YehZ"/>
    <property type="match status" value="1"/>
</dbReference>
<reference evidence="3 4" key="2">
    <citation type="submission" date="2019-09" db="EMBL/GenBank/DDBJ databases">
        <authorList>
            <person name="Jin C."/>
        </authorList>
    </citation>
    <scope>NUCLEOTIDE SEQUENCE [LARGE SCALE GENOMIC DNA]</scope>
    <source>
        <strain evidence="3 4">BN140002</strain>
    </source>
</reference>
<dbReference type="SUPFAM" id="SSF53850">
    <property type="entry name" value="Periplasmic binding protein-like II"/>
    <property type="match status" value="1"/>
</dbReference>
<dbReference type="RefSeq" id="WP_149821893.1">
    <property type="nucleotide sequence ID" value="NZ_VUOA01000042.1"/>
</dbReference>
<evidence type="ECO:0000259" key="2">
    <source>
        <dbReference type="Pfam" id="PF04069"/>
    </source>
</evidence>
<evidence type="ECO:0000313" key="3">
    <source>
        <dbReference type="EMBL" id="KAA2234836.1"/>
    </source>
</evidence>
<dbReference type="InterPro" id="IPR007210">
    <property type="entry name" value="ABC_Gly_betaine_transp_sub-bd"/>
</dbReference>
<dbReference type="OrthoDB" id="9801163at2"/>
<feature type="signal peptide" evidence="1">
    <location>
        <begin position="1"/>
        <end position="24"/>
    </location>
</feature>
<comment type="caution">
    <text evidence="3">The sequence shown here is derived from an EMBL/GenBank/DDBJ whole genome shotgun (WGS) entry which is preliminary data.</text>
</comment>
<feature type="domain" description="ABC-type glycine betaine transport system substrate-binding" evidence="2">
    <location>
        <begin position="27"/>
        <end position="292"/>
    </location>
</feature>
<gene>
    <name evidence="3" type="ORF">F0L46_22685</name>
</gene>
<dbReference type="AlphaFoldDB" id="A0A5B2V7P3"/>
<dbReference type="Gene3D" id="3.40.190.120">
    <property type="entry name" value="Osmoprotection protein (prox), domain 2"/>
    <property type="match status" value="1"/>
</dbReference>
<accession>A0A5B2V7P3</accession>
<protein>
    <submittedName>
        <fullName evidence="3">Glycine betaine ABC transporter substrate-binding protein</fullName>
    </submittedName>
</protein>
<dbReference type="Pfam" id="PF04069">
    <property type="entry name" value="OpuAC"/>
    <property type="match status" value="1"/>
</dbReference>
<feature type="chain" id="PRO_5022853119" evidence="1">
    <location>
        <begin position="25"/>
        <end position="297"/>
    </location>
</feature>
<dbReference type="GO" id="GO:0022857">
    <property type="term" value="F:transmembrane transporter activity"/>
    <property type="evidence" value="ECO:0007669"/>
    <property type="project" value="InterPro"/>
</dbReference>